<feature type="region of interest" description="Disordered" evidence="2">
    <location>
        <begin position="1"/>
        <end position="37"/>
    </location>
</feature>
<keyword evidence="1" id="KW-0723">Serine/threonine-protein kinase</keyword>
<evidence type="ECO:0000313" key="5">
    <source>
        <dbReference type="Proteomes" id="UP001519064"/>
    </source>
</evidence>
<dbReference type="Pfam" id="PF13581">
    <property type="entry name" value="HATPase_c_2"/>
    <property type="match status" value="1"/>
</dbReference>
<organism evidence="4 5">
    <name type="scientific">Streptomyces oryzae</name>
    <dbReference type="NCBI Taxonomy" id="1434886"/>
    <lineage>
        <taxon>Bacteria</taxon>
        <taxon>Bacillati</taxon>
        <taxon>Actinomycetota</taxon>
        <taxon>Actinomycetes</taxon>
        <taxon>Kitasatosporales</taxon>
        <taxon>Streptomycetaceae</taxon>
        <taxon>Streptomyces</taxon>
    </lineage>
</organism>
<dbReference type="InterPro" id="IPR050267">
    <property type="entry name" value="Anti-sigma-factor_SerPK"/>
</dbReference>
<dbReference type="GO" id="GO:0005524">
    <property type="term" value="F:ATP binding"/>
    <property type="evidence" value="ECO:0007669"/>
    <property type="project" value="UniProtKB-KW"/>
</dbReference>
<keyword evidence="1" id="KW-0808">Transferase</keyword>
<dbReference type="Proteomes" id="UP001519064">
    <property type="component" value="Unassembled WGS sequence"/>
</dbReference>
<keyword evidence="4" id="KW-0067">ATP-binding</keyword>
<keyword evidence="5" id="KW-1185">Reference proteome</keyword>
<proteinExistence type="predicted"/>
<feature type="compositionally biased region" description="Low complexity" evidence="2">
    <location>
        <begin position="25"/>
        <end position="37"/>
    </location>
</feature>
<evidence type="ECO:0000256" key="1">
    <source>
        <dbReference type="ARBA" id="ARBA00022527"/>
    </source>
</evidence>
<dbReference type="SUPFAM" id="SSF55874">
    <property type="entry name" value="ATPase domain of HSP90 chaperone/DNA topoisomerase II/histidine kinase"/>
    <property type="match status" value="1"/>
</dbReference>
<feature type="domain" description="Histidine kinase/HSP90-like ATPase" evidence="3">
    <location>
        <begin position="90"/>
        <end position="211"/>
    </location>
</feature>
<name>A0ABS3X996_9ACTN</name>
<dbReference type="CDD" id="cd16936">
    <property type="entry name" value="HATPase_RsbW-like"/>
    <property type="match status" value="1"/>
</dbReference>
<evidence type="ECO:0000256" key="2">
    <source>
        <dbReference type="SAM" id="MobiDB-lite"/>
    </source>
</evidence>
<keyword evidence="1" id="KW-0418">Kinase</keyword>
<accession>A0ABS3X996</accession>
<sequence>MESRGGQLSGVVDEAPPTGERDRSPSAARGGPATGAAGAVTAVLPLRESAERQRRCESRTLGCGHEGSLGHAHASTAGTAREGAWRFTAPATASSVPRLRHAVRDLLGRQTARVPDEVLQGALLILSELVTNAVQHAALLSPEIGVEVSLGGGRLRVAVEDSHPYRPRALEAEPFREHIGGRGLLLVKTLVGEAGGRCDVEQTSAGGKVIWAALPLI</sequence>
<dbReference type="Gene3D" id="3.30.565.10">
    <property type="entry name" value="Histidine kinase-like ATPase, C-terminal domain"/>
    <property type="match status" value="1"/>
</dbReference>
<keyword evidence="4" id="KW-0547">Nucleotide-binding</keyword>
<protein>
    <submittedName>
        <fullName evidence="4">ATP-binding protein</fullName>
    </submittedName>
</protein>
<gene>
    <name evidence="4" type="ORF">ITI46_08200</name>
</gene>
<evidence type="ECO:0000259" key="3">
    <source>
        <dbReference type="Pfam" id="PF13581"/>
    </source>
</evidence>
<evidence type="ECO:0000313" key="4">
    <source>
        <dbReference type="EMBL" id="MBO8191661.1"/>
    </source>
</evidence>
<comment type="caution">
    <text evidence="4">The sequence shown here is derived from an EMBL/GenBank/DDBJ whole genome shotgun (WGS) entry which is preliminary data.</text>
</comment>
<dbReference type="PANTHER" id="PTHR35526:SF3">
    <property type="entry name" value="ANTI-SIGMA-F FACTOR RSBW"/>
    <property type="match status" value="1"/>
</dbReference>
<dbReference type="InterPro" id="IPR003594">
    <property type="entry name" value="HATPase_dom"/>
</dbReference>
<dbReference type="InterPro" id="IPR036890">
    <property type="entry name" value="HATPase_C_sf"/>
</dbReference>
<reference evidence="4 5" key="1">
    <citation type="submission" date="2020-11" db="EMBL/GenBank/DDBJ databases">
        <title>Streptomyces spirodelae sp. nov., isolated from duckweed.</title>
        <authorList>
            <person name="Saimee Y."/>
            <person name="Duangmal K."/>
        </authorList>
    </citation>
    <scope>NUCLEOTIDE SEQUENCE [LARGE SCALE GENOMIC DNA]</scope>
    <source>
        <strain evidence="4 5">S16-07</strain>
    </source>
</reference>
<dbReference type="EMBL" id="JADKMA010000027">
    <property type="protein sequence ID" value="MBO8191661.1"/>
    <property type="molecule type" value="Genomic_DNA"/>
</dbReference>
<dbReference type="PANTHER" id="PTHR35526">
    <property type="entry name" value="ANTI-SIGMA-F FACTOR RSBW-RELATED"/>
    <property type="match status" value="1"/>
</dbReference>